<evidence type="ECO:0000313" key="6">
    <source>
        <dbReference type="Proteomes" id="UP000095284"/>
    </source>
</evidence>
<organism evidence="6 8">
    <name type="scientific">Bursaphelenchus xylophilus</name>
    <name type="common">Pinewood nematode worm</name>
    <name type="synonym">Aphelenchoides xylophilus</name>
    <dbReference type="NCBI Taxonomy" id="6326"/>
    <lineage>
        <taxon>Eukaryota</taxon>
        <taxon>Metazoa</taxon>
        <taxon>Ecdysozoa</taxon>
        <taxon>Nematoda</taxon>
        <taxon>Chromadorea</taxon>
        <taxon>Rhabditida</taxon>
        <taxon>Tylenchina</taxon>
        <taxon>Tylenchomorpha</taxon>
        <taxon>Aphelenchoidea</taxon>
        <taxon>Aphelenchoididae</taxon>
        <taxon>Bursaphelenchus</taxon>
    </lineage>
</organism>
<dbReference type="OrthoDB" id="446635at2759"/>
<dbReference type="eggNOG" id="KOG2117">
    <property type="taxonomic scope" value="Eukaryota"/>
</dbReference>
<feature type="region of interest" description="Disordered" evidence="3">
    <location>
        <begin position="1"/>
        <end position="60"/>
    </location>
</feature>
<feature type="compositionally biased region" description="Basic and acidic residues" evidence="3">
    <location>
        <begin position="418"/>
        <end position="439"/>
    </location>
</feature>
<dbReference type="PANTHER" id="PTHR31938">
    <property type="entry name" value="NUCLEAR SPECKLE SPLICING REGULATORY PROTEIN 1"/>
    <property type="match status" value="1"/>
</dbReference>
<accession>A0A1I7SBI3</accession>
<keyword evidence="2" id="KW-0175">Coiled coil</keyword>
<reference evidence="5" key="2">
    <citation type="submission" date="2020-09" db="EMBL/GenBank/DDBJ databases">
        <authorList>
            <person name="Kikuchi T."/>
        </authorList>
    </citation>
    <scope>NUCLEOTIDE SEQUENCE</scope>
    <source>
        <strain evidence="5">Ka4C1</strain>
    </source>
</reference>
<reference evidence="8" key="1">
    <citation type="submission" date="2016-11" db="UniProtKB">
        <authorList>
            <consortium name="WormBaseParasite"/>
        </authorList>
    </citation>
    <scope>IDENTIFICATION</scope>
</reference>
<feature type="domain" description="Nuclear speckle splicing regulatory protein 1 N-terminal" evidence="4">
    <location>
        <begin position="59"/>
        <end position="176"/>
    </location>
</feature>
<feature type="compositionally biased region" description="Basic residues" evidence="3">
    <location>
        <begin position="354"/>
        <end position="388"/>
    </location>
</feature>
<dbReference type="PANTHER" id="PTHR31938:SF4">
    <property type="entry name" value="NUCLEAR SPECKLE SPLICING REGULATORY PROTEIN 1"/>
    <property type="match status" value="1"/>
</dbReference>
<dbReference type="InterPro" id="IPR042816">
    <property type="entry name" value="Nsrp1"/>
</dbReference>
<feature type="compositionally biased region" description="Basic and acidic residues" evidence="3">
    <location>
        <begin position="42"/>
        <end position="60"/>
    </location>
</feature>
<comment type="similarity">
    <text evidence="1">Belongs to the NSRP1 family.</text>
</comment>
<feature type="compositionally biased region" description="Basic and acidic residues" evidence="3">
    <location>
        <begin position="260"/>
        <end position="342"/>
    </location>
</feature>
<proteinExistence type="inferred from homology"/>
<dbReference type="Proteomes" id="UP000582659">
    <property type="component" value="Unassembled WGS sequence"/>
</dbReference>
<feature type="region of interest" description="Disordered" evidence="3">
    <location>
        <begin position="74"/>
        <end position="107"/>
    </location>
</feature>
<dbReference type="InterPro" id="IPR018612">
    <property type="entry name" value="NSRP1_N"/>
</dbReference>
<evidence type="ECO:0000256" key="1">
    <source>
        <dbReference type="ARBA" id="ARBA00010126"/>
    </source>
</evidence>
<protein>
    <submittedName>
        <fullName evidence="5">(pine wood nematode) hypothetical protein</fullName>
    </submittedName>
    <submittedName>
        <fullName evidence="8">DUF2040 domain-containing protein</fullName>
    </submittedName>
</protein>
<feature type="region of interest" description="Disordered" evidence="3">
    <location>
        <begin position="198"/>
        <end position="439"/>
    </location>
</feature>
<dbReference type="AlphaFoldDB" id="A0A1I7SBI3"/>
<evidence type="ECO:0000313" key="7">
    <source>
        <dbReference type="Proteomes" id="UP000659654"/>
    </source>
</evidence>
<dbReference type="EMBL" id="CAJFCV020000005">
    <property type="protein sequence ID" value="CAG9121974.1"/>
    <property type="molecule type" value="Genomic_DNA"/>
</dbReference>
<dbReference type="WBParaSite" id="BXY_1038200.1">
    <property type="protein sequence ID" value="BXY_1038200.1"/>
    <property type="gene ID" value="BXY_1038200"/>
</dbReference>
<feature type="compositionally biased region" description="Basic and acidic residues" evidence="3">
    <location>
        <begin position="208"/>
        <end position="222"/>
    </location>
</feature>
<evidence type="ECO:0000313" key="8">
    <source>
        <dbReference type="WBParaSite" id="BXY_1038200.1"/>
    </source>
</evidence>
<dbReference type="EMBL" id="CAJFDI010000005">
    <property type="protein sequence ID" value="CAD5230894.1"/>
    <property type="molecule type" value="Genomic_DNA"/>
</dbReference>
<feature type="compositionally biased region" description="Low complexity" evidence="3">
    <location>
        <begin position="1"/>
        <end position="13"/>
    </location>
</feature>
<dbReference type="Pfam" id="PF09745">
    <property type="entry name" value="NSRP1_N"/>
    <property type="match status" value="1"/>
</dbReference>
<evidence type="ECO:0000256" key="3">
    <source>
        <dbReference type="SAM" id="MobiDB-lite"/>
    </source>
</evidence>
<evidence type="ECO:0000256" key="2">
    <source>
        <dbReference type="ARBA" id="ARBA00023054"/>
    </source>
</evidence>
<feature type="compositionally biased region" description="Basic and acidic residues" evidence="3">
    <location>
        <begin position="389"/>
        <end position="406"/>
    </location>
</feature>
<keyword evidence="7" id="KW-1185">Reference proteome</keyword>
<name>A0A1I7SBI3_BURXY</name>
<evidence type="ECO:0000259" key="4">
    <source>
        <dbReference type="Pfam" id="PF09745"/>
    </source>
</evidence>
<evidence type="ECO:0000313" key="5">
    <source>
        <dbReference type="EMBL" id="CAD5230894.1"/>
    </source>
</evidence>
<dbReference type="GO" id="GO:0000381">
    <property type="term" value="P:regulation of alternative mRNA splicing, via spliceosome"/>
    <property type="evidence" value="ECO:0007669"/>
    <property type="project" value="InterPro"/>
</dbReference>
<gene>
    <name evidence="5" type="ORF">BXYJ_LOCUS11209</name>
</gene>
<dbReference type="Proteomes" id="UP000659654">
    <property type="component" value="Unassembled WGS sequence"/>
</dbReference>
<dbReference type="Proteomes" id="UP000095284">
    <property type="component" value="Unplaced"/>
</dbReference>
<sequence>MEEKSSLSLSIKSRGNVLNGDREVASVFNQDSESEEEAPASAEEKFRQKYGNKKEKDERAVKKVLEEDKTVYDYDGHYDEMERRREEIKSSKKQSDKDGGPKYADKLLKAKQRRDLEKLIIEERKQDRERAAEGDEFEDKEAFVTEAYKKQIEEKEKFRKELEAEEKINEINDVTKSSMYRETFAKKLLDDAAAERELIIKGPSVPEVKQEEELSKENETKTTSKAGGKKKFVPFTDSEESDGPVTPPPETLKAGLNVKKPKEETEDSRKERTREKERHRSRERNRSRDRDRDTRPRSRDRDRRDRRDDRGRRDSKYSRDDKYRRDHRVDKHRDSRRRSPERRSKKVSISPVRRSTRQSKSPPRKRSKSPRRRSPSPRRRSEKRRSPERKRSESRTDRKKDKDVKPRTKKASSDSDEELLKKEANGTLTSRERQFLEQKRRMKKVKKVLAHRNNQDQIDAYMKRYFKRREEGLIEPPIVGQDEKIKY</sequence>